<dbReference type="PANTHER" id="PTHR33406">
    <property type="entry name" value="MEMBRANE PROTEIN MJ1562-RELATED"/>
    <property type="match status" value="1"/>
</dbReference>
<keyword evidence="6 8" id="KW-0472">Membrane</keyword>
<protein>
    <submittedName>
        <fullName evidence="10">MMPL domain protein</fullName>
    </submittedName>
</protein>
<dbReference type="Gene3D" id="1.20.1640.10">
    <property type="entry name" value="Multidrug efflux transporter AcrB transmembrane domain"/>
    <property type="match status" value="2"/>
</dbReference>
<feature type="domain" description="Membrane transport protein MMPL" evidence="9">
    <location>
        <begin position="108"/>
        <end position="410"/>
    </location>
</feature>
<evidence type="ECO:0000313" key="11">
    <source>
        <dbReference type="Proteomes" id="UP000002357"/>
    </source>
</evidence>
<feature type="transmembrane region" description="Helical" evidence="8">
    <location>
        <begin position="625"/>
        <end position="645"/>
    </location>
</feature>
<feature type="transmembrane region" description="Helical" evidence="8">
    <location>
        <begin position="347"/>
        <end position="373"/>
    </location>
</feature>
<feature type="compositionally biased region" description="Pro residues" evidence="7">
    <location>
        <begin position="13"/>
        <end position="27"/>
    </location>
</feature>
<dbReference type="SUPFAM" id="SSF82866">
    <property type="entry name" value="Multidrug efflux transporter AcrB transmembrane domain"/>
    <property type="match status" value="2"/>
</dbReference>
<evidence type="ECO:0000256" key="2">
    <source>
        <dbReference type="ARBA" id="ARBA00010157"/>
    </source>
</evidence>
<feature type="transmembrane region" description="Helical" evidence="8">
    <location>
        <begin position="314"/>
        <end position="335"/>
    </location>
</feature>
<dbReference type="InterPro" id="IPR050545">
    <property type="entry name" value="Mycobact_MmpL"/>
</dbReference>
<keyword evidence="3" id="KW-1003">Cell membrane</keyword>
<feature type="domain" description="Membrane transport protein MMPL" evidence="9">
    <location>
        <begin position="503"/>
        <end position="744"/>
    </location>
</feature>
<feature type="transmembrane region" description="Helical" evidence="8">
    <location>
        <begin position="584"/>
        <end position="605"/>
    </location>
</feature>
<feature type="transmembrane region" description="Helical" evidence="8">
    <location>
        <begin position="227"/>
        <end position="260"/>
    </location>
</feature>
<dbReference type="InterPro" id="IPR004869">
    <property type="entry name" value="MMPL_dom"/>
</dbReference>
<name>E2Q9E5_STRCL</name>
<evidence type="ECO:0000256" key="4">
    <source>
        <dbReference type="ARBA" id="ARBA00022692"/>
    </source>
</evidence>
<feature type="region of interest" description="Disordered" evidence="7">
    <location>
        <begin position="755"/>
        <end position="779"/>
    </location>
</feature>
<dbReference type="STRING" id="1901.BB341_25425"/>
<sequence length="779" mass="80740">MPLWRGTDAGPHAPLPPSPSSCPPPGGGPGGRKEAMFSALGSALHRRRIAVLLLALVVTVLATAYGGSVSGKLTNGLSDYDDPAGGNVAARETISRATGIDSQQGYVLLVRTDEKVTAGEAVPDEVAAARDLLRSRPEVKQVVDASSPEAGAALVSRDGRSTIVVGAVTSISDKQATDAEEALQKAIEDSPLLRESTSLGGSTPGHVQVAQISDEDVSNAEMIAFPIVLVVLFLVFRGLVAAFVPLIGGIVSLLLTMAGLRLTTEFMTVSAGAMSLAFALGLGLSIDFGLLIVSRFREEVAAGRGRGEAVRQTVATAGRTVLFSALTVAAALAALTAFPHPYLRSMGIAGVITVLSAALFALVGLPALLAVLGNKINALAPRRWQRATGTSAATEGRWRRMASGVMRRPGLFAVIATGVLLLIASPLAGVRFTGVDPSLLPQETSAGRVAADLARDFEDPGTAPLQIVLTTDGTPDAARLADYARKIEDVPGIESVGAPFELDGRHWEIDAVPAGNPLDDPAQDAVEKVRELTAPYTANFTGTTADYLAQEESIGDKLPLAAAILAGVTLLLLFAFSGAIVLPLMALVMNTLSTGAAFGFLVWVFQDGNLGFSAQSGLEATTPLLVFALAFGLSTDYNVFLLSRIKEARAQGLSEREAVAQGLSRTGSIVTSAAVLFCVPVGALAASRLVFIQELGLGAAFAVLVDATIVRALLVPSLMALLGAANWWAPAPLRRLHRAVFPERKEEAAPVLAAVPAGNTGNTGNDGNTDTRERTPASL</sequence>
<keyword evidence="11" id="KW-1185">Reference proteome</keyword>
<feature type="transmembrane region" description="Helical" evidence="8">
    <location>
        <begin position="49"/>
        <end position="67"/>
    </location>
</feature>
<feature type="region of interest" description="Disordered" evidence="7">
    <location>
        <begin position="1"/>
        <end position="32"/>
    </location>
</feature>
<dbReference type="Proteomes" id="UP000002357">
    <property type="component" value="Chromosome"/>
</dbReference>
<feature type="transmembrane region" description="Helical" evidence="8">
    <location>
        <begin position="666"/>
        <end position="689"/>
    </location>
</feature>
<keyword evidence="5 8" id="KW-1133">Transmembrane helix</keyword>
<comment type="subcellular location">
    <subcellularLocation>
        <location evidence="1">Cell membrane</location>
        <topology evidence="1">Multi-pass membrane protein</topology>
    </subcellularLocation>
</comment>
<dbReference type="AlphaFoldDB" id="E2Q9E5"/>
<feature type="compositionally biased region" description="Low complexity" evidence="7">
    <location>
        <begin position="755"/>
        <end position="768"/>
    </location>
</feature>
<evidence type="ECO:0000256" key="1">
    <source>
        <dbReference type="ARBA" id="ARBA00004651"/>
    </source>
</evidence>
<feature type="transmembrane region" description="Helical" evidence="8">
    <location>
        <begin position="558"/>
        <end position="577"/>
    </location>
</feature>
<proteinExistence type="inferred from homology"/>
<feature type="compositionally biased region" description="Basic and acidic residues" evidence="7">
    <location>
        <begin position="769"/>
        <end position="779"/>
    </location>
</feature>
<dbReference type="EMBL" id="CM000913">
    <property type="protein sequence ID" value="EFG05565.1"/>
    <property type="molecule type" value="Genomic_DNA"/>
</dbReference>
<feature type="transmembrane region" description="Helical" evidence="8">
    <location>
        <begin position="409"/>
        <end position="430"/>
    </location>
</feature>
<reference evidence="10 11" key="1">
    <citation type="journal article" date="2010" name="Genome Biol. Evol.">
        <title>The sequence of a 1.8-mb bacterial linear plasmid reveals a rich evolutionary reservoir of secondary metabolic pathways.</title>
        <authorList>
            <person name="Medema M.H."/>
            <person name="Trefzer A."/>
            <person name="Kovalchuk A."/>
            <person name="van den Berg M."/>
            <person name="Mueller U."/>
            <person name="Heijne W."/>
            <person name="Wu L."/>
            <person name="Alam M.T."/>
            <person name="Ronning C.M."/>
            <person name="Nierman W.C."/>
            <person name="Bovenberg R.A.L."/>
            <person name="Breitling R."/>
            <person name="Takano E."/>
        </authorList>
    </citation>
    <scope>NUCLEOTIDE SEQUENCE [LARGE SCALE GENOMIC DNA]</scope>
    <source>
        <strain evidence="11">ATCC 27064 / DSM 738 / JCM 4710 / NBRC 13307 / NCIMB 12785 / NRRL 3585 / VKM Ac-602</strain>
    </source>
</reference>
<organism evidence="10 11">
    <name type="scientific">Streptomyces clavuligerus</name>
    <dbReference type="NCBI Taxonomy" id="1901"/>
    <lineage>
        <taxon>Bacteria</taxon>
        <taxon>Bacillati</taxon>
        <taxon>Actinomycetota</taxon>
        <taxon>Actinomycetes</taxon>
        <taxon>Kitasatosporales</taxon>
        <taxon>Streptomycetaceae</taxon>
        <taxon>Streptomyces</taxon>
    </lineage>
</organism>
<dbReference type="Pfam" id="PF03176">
    <property type="entry name" value="MMPL"/>
    <property type="match status" value="2"/>
</dbReference>
<dbReference type="eggNOG" id="COG2409">
    <property type="taxonomic scope" value="Bacteria"/>
</dbReference>
<dbReference type="PANTHER" id="PTHR33406:SF11">
    <property type="entry name" value="MEMBRANE PROTEIN SCO6666-RELATED"/>
    <property type="match status" value="1"/>
</dbReference>
<comment type="similarity">
    <text evidence="2">Belongs to the resistance-nodulation-cell division (RND) (TC 2.A.6) family. MmpL subfamily.</text>
</comment>
<feature type="transmembrane region" description="Helical" evidence="8">
    <location>
        <begin position="266"/>
        <end position="293"/>
    </location>
</feature>
<dbReference type="GO" id="GO:0005886">
    <property type="term" value="C:plasma membrane"/>
    <property type="evidence" value="ECO:0007669"/>
    <property type="project" value="UniProtKB-SubCell"/>
</dbReference>
<evidence type="ECO:0000256" key="8">
    <source>
        <dbReference type="SAM" id="Phobius"/>
    </source>
</evidence>
<evidence type="ECO:0000256" key="7">
    <source>
        <dbReference type="SAM" id="MobiDB-lite"/>
    </source>
</evidence>
<keyword evidence="4 8" id="KW-0812">Transmembrane</keyword>
<gene>
    <name evidence="10" type="ORF">SCLAV_0489</name>
</gene>
<evidence type="ECO:0000256" key="6">
    <source>
        <dbReference type="ARBA" id="ARBA00023136"/>
    </source>
</evidence>
<accession>E2Q9E5</accession>
<evidence type="ECO:0000256" key="3">
    <source>
        <dbReference type="ARBA" id="ARBA00022475"/>
    </source>
</evidence>
<evidence type="ECO:0000256" key="5">
    <source>
        <dbReference type="ARBA" id="ARBA00022989"/>
    </source>
</evidence>
<evidence type="ECO:0000313" key="10">
    <source>
        <dbReference type="EMBL" id="EFG05565.1"/>
    </source>
</evidence>
<feature type="transmembrane region" description="Helical" evidence="8">
    <location>
        <begin position="709"/>
        <end position="729"/>
    </location>
</feature>
<evidence type="ECO:0000259" key="9">
    <source>
        <dbReference type="Pfam" id="PF03176"/>
    </source>
</evidence>